<keyword evidence="2" id="KW-1185">Reference proteome</keyword>
<name>A0ACC1SUV5_9HYPO</name>
<reference evidence="1" key="1">
    <citation type="submission" date="2022-08" db="EMBL/GenBank/DDBJ databases">
        <title>Genome Sequence of Fusarium decemcellulare.</title>
        <authorList>
            <person name="Buettner E."/>
        </authorList>
    </citation>
    <scope>NUCLEOTIDE SEQUENCE</scope>
    <source>
        <strain evidence="1">Babe19</strain>
    </source>
</reference>
<gene>
    <name evidence="1" type="ORF">NM208_g1747</name>
</gene>
<proteinExistence type="predicted"/>
<organism evidence="1 2">
    <name type="scientific">Fusarium decemcellulare</name>
    <dbReference type="NCBI Taxonomy" id="57161"/>
    <lineage>
        <taxon>Eukaryota</taxon>
        <taxon>Fungi</taxon>
        <taxon>Dikarya</taxon>
        <taxon>Ascomycota</taxon>
        <taxon>Pezizomycotina</taxon>
        <taxon>Sordariomycetes</taxon>
        <taxon>Hypocreomycetidae</taxon>
        <taxon>Hypocreales</taxon>
        <taxon>Nectriaceae</taxon>
        <taxon>Fusarium</taxon>
        <taxon>Fusarium decemcellulare species complex</taxon>
    </lineage>
</organism>
<dbReference type="EMBL" id="JANRMS010000094">
    <property type="protein sequence ID" value="KAJ3546973.1"/>
    <property type="molecule type" value="Genomic_DNA"/>
</dbReference>
<accession>A0ACC1SUV5</accession>
<dbReference type="Proteomes" id="UP001148629">
    <property type="component" value="Unassembled WGS sequence"/>
</dbReference>
<protein>
    <submittedName>
        <fullName evidence="1">Uncharacterized protein</fullName>
    </submittedName>
</protein>
<comment type="caution">
    <text evidence="1">The sequence shown here is derived from an EMBL/GenBank/DDBJ whole genome shotgun (WGS) entry which is preliminary data.</text>
</comment>
<sequence>MSRTIGLDPNSAPIMKPNLQPCHANFGTRVADGPFPDAHRIAANCSNAGVLDAGWFETLTHIGFSVMSLRAQNNHLPTPTSSSQYRRMQNMEGKAIRERIDHVPRLSIGLYPTPFHQLKNLSKSRNVNIFMKREDLAGPSAFSGSKIRLSEFILGQAVEEGCTHVITHGAHLTNSGLQFATAAAVAGMTPILYLTRDLAHHGPIDEYRGNLQIMDAETHFLNTSNERKAELEAEGHRAIIVPAGGAHPFAFIAHALTFLDMIEKAEEEGIQLDYIYHTAGTGTALPGLIAARLLTGYPVKVRSITVNLYKEGSFMSPFVIAERVRDVLSRLRVSPPAEDIIRAEIDVDNGFIGGDYGVPTSESIDAIRELAKSEGIFVGPVYTGKGLAGLLHHTKQGKVPAGPNVAFIHTGDTANLFEVSTVVGTVTEDAKEAEL</sequence>
<evidence type="ECO:0000313" key="2">
    <source>
        <dbReference type="Proteomes" id="UP001148629"/>
    </source>
</evidence>
<evidence type="ECO:0000313" key="1">
    <source>
        <dbReference type="EMBL" id="KAJ3546973.1"/>
    </source>
</evidence>